<dbReference type="EMBL" id="LGIQ01000011">
    <property type="protein sequence ID" value="KNB69392.1"/>
    <property type="molecule type" value="Genomic_DNA"/>
</dbReference>
<evidence type="ECO:0000313" key="9">
    <source>
        <dbReference type="Proteomes" id="UP000319578"/>
    </source>
</evidence>
<proteinExistence type="inferred from homology"/>
<keyword evidence="5" id="KW-0119">Carbohydrate metabolism</keyword>
<protein>
    <submittedName>
        <fullName evidence="6">2-dehydro-3-deoxy-phosphogluconate aldolase</fullName>
    </submittedName>
    <submittedName>
        <fullName evidence="7">2-dehydro-3-deoxyphosphogluconate aldolase</fullName>
    </submittedName>
</protein>
<dbReference type="RefSeq" id="WP_049741399.1">
    <property type="nucleotide sequence ID" value="NZ_BJON01000018.1"/>
</dbReference>
<dbReference type="GO" id="GO:0016829">
    <property type="term" value="F:lyase activity"/>
    <property type="evidence" value="ECO:0007669"/>
    <property type="project" value="UniProtKB-KW"/>
</dbReference>
<evidence type="ECO:0000256" key="4">
    <source>
        <dbReference type="ARBA" id="ARBA00023239"/>
    </source>
</evidence>
<reference evidence="8" key="1">
    <citation type="submission" date="2015-07" db="EMBL/GenBank/DDBJ databases">
        <title>Genome sequencing project for genomic taxonomy and phylogenomics of Bacillus-like bacteria.</title>
        <authorList>
            <person name="Liu B."/>
            <person name="Wang J."/>
            <person name="Zhu Y."/>
            <person name="Liu G."/>
            <person name="Chen Q."/>
            <person name="Chen Z."/>
            <person name="Lan J."/>
            <person name="Che J."/>
            <person name="Ge C."/>
            <person name="Shi H."/>
            <person name="Pan Z."/>
            <person name="Liu X."/>
        </authorList>
    </citation>
    <scope>NUCLEOTIDE SEQUENCE [LARGE SCALE GENOMIC DNA]</scope>
    <source>
        <strain evidence="8">DSM 9887</strain>
    </source>
</reference>
<dbReference type="EMBL" id="BJON01000018">
    <property type="protein sequence ID" value="GED70815.1"/>
    <property type="molecule type" value="Genomic_DNA"/>
</dbReference>
<organism evidence="7 8">
    <name type="scientific">Brevibacillus reuszeri</name>
    <dbReference type="NCBI Taxonomy" id="54915"/>
    <lineage>
        <taxon>Bacteria</taxon>
        <taxon>Bacillati</taxon>
        <taxon>Bacillota</taxon>
        <taxon>Bacilli</taxon>
        <taxon>Bacillales</taxon>
        <taxon>Paenibacillaceae</taxon>
        <taxon>Brevibacillus</taxon>
    </lineage>
</organism>
<dbReference type="NCBIfam" id="TIGR01182">
    <property type="entry name" value="eda"/>
    <property type="match status" value="1"/>
</dbReference>
<dbReference type="Proteomes" id="UP000319578">
    <property type="component" value="Unassembled WGS sequence"/>
</dbReference>
<dbReference type="PANTHER" id="PTHR30246:SF1">
    <property type="entry name" value="2-DEHYDRO-3-DEOXY-6-PHOSPHOGALACTONATE ALDOLASE-RELATED"/>
    <property type="match status" value="1"/>
</dbReference>
<dbReference type="InterPro" id="IPR000887">
    <property type="entry name" value="Aldlse_KDPG_KHG"/>
</dbReference>
<dbReference type="Pfam" id="PF01081">
    <property type="entry name" value="Aldolase"/>
    <property type="match status" value="1"/>
</dbReference>
<keyword evidence="4" id="KW-0456">Lyase</keyword>
<comment type="pathway">
    <text evidence="1">Carbohydrate acid metabolism.</text>
</comment>
<evidence type="ECO:0000256" key="2">
    <source>
        <dbReference type="ARBA" id="ARBA00006906"/>
    </source>
</evidence>
<dbReference type="Proteomes" id="UP000036834">
    <property type="component" value="Unassembled WGS sequence"/>
</dbReference>
<evidence type="ECO:0000313" key="6">
    <source>
        <dbReference type="EMBL" id="GED70815.1"/>
    </source>
</evidence>
<comment type="subunit">
    <text evidence="3">Homotrimer.</text>
</comment>
<reference evidence="6 9" key="3">
    <citation type="submission" date="2019-06" db="EMBL/GenBank/DDBJ databases">
        <title>Whole genome shotgun sequence of Brevibacillus reuszeri NBRC 15719.</title>
        <authorList>
            <person name="Hosoyama A."/>
            <person name="Uohara A."/>
            <person name="Ohji S."/>
            <person name="Ichikawa N."/>
        </authorList>
    </citation>
    <scope>NUCLEOTIDE SEQUENCE [LARGE SCALE GENOMIC DNA]</scope>
    <source>
        <strain evidence="6 9">NBRC 15719</strain>
    </source>
</reference>
<dbReference type="AlphaFoldDB" id="A0A0K9YL52"/>
<gene>
    <name evidence="7" type="ORF">ADS79_26200</name>
    <name evidence="6" type="ORF">BRE01_45170</name>
</gene>
<reference evidence="7" key="2">
    <citation type="submission" date="2015-07" db="EMBL/GenBank/DDBJ databases">
        <title>MeaNS - Measles Nucleotide Surveillance Program.</title>
        <authorList>
            <person name="Tran T."/>
            <person name="Druce J."/>
        </authorList>
    </citation>
    <scope>NUCLEOTIDE SEQUENCE</scope>
    <source>
        <strain evidence="7">DSM 9887</strain>
    </source>
</reference>
<dbReference type="Gene3D" id="3.20.20.70">
    <property type="entry name" value="Aldolase class I"/>
    <property type="match status" value="1"/>
</dbReference>
<evidence type="ECO:0000256" key="1">
    <source>
        <dbReference type="ARBA" id="ARBA00004761"/>
    </source>
</evidence>
<comment type="caution">
    <text evidence="7">The sequence shown here is derived from an EMBL/GenBank/DDBJ whole genome shotgun (WGS) entry which is preliminary data.</text>
</comment>
<evidence type="ECO:0000256" key="5">
    <source>
        <dbReference type="ARBA" id="ARBA00023277"/>
    </source>
</evidence>
<evidence type="ECO:0000313" key="7">
    <source>
        <dbReference type="EMBL" id="KNB69392.1"/>
    </source>
</evidence>
<accession>A0A0K9YL52</accession>
<dbReference type="OrthoDB" id="9802667at2"/>
<keyword evidence="9" id="KW-1185">Reference proteome</keyword>
<dbReference type="PATRIC" id="fig|54915.3.peg.4410"/>
<comment type="similarity">
    <text evidence="2">Belongs to the KHG/KDPG aldolase family.</text>
</comment>
<name>A0A0K9YL52_9BACL</name>
<dbReference type="CDD" id="cd00452">
    <property type="entry name" value="KDPG_aldolase"/>
    <property type="match status" value="1"/>
</dbReference>
<dbReference type="SUPFAM" id="SSF51569">
    <property type="entry name" value="Aldolase"/>
    <property type="match status" value="1"/>
</dbReference>
<evidence type="ECO:0000256" key="3">
    <source>
        <dbReference type="ARBA" id="ARBA00011233"/>
    </source>
</evidence>
<dbReference type="PANTHER" id="PTHR30246">
    <property type="entry name" value="2-KETO-3-DEOXY-6-PHOSPHOGLUCONATE ALDOLASE"/>
    <property type="match status" value="1"/>
</dbReference>
<sequence>MLPKVMLLKKLVESGVIAVIRRIPEEQVEQVADSLVEGGITALEITVDSPGAFHTIAKLSAKYKGRAIVGAGTVVDKVSAGLAIQSGADFLFSPSLHEDVIQTALRYGKIAVPGVMTPTEMITAIEAGADLVKIFPAAGLGVQYIKDVKAPFPHIPIIPTGGVNLDNVASFIQAGVAAVGIGGNLFDRETLETANYARITHNARQYVTAIQEARQTYAFK</sequence>
<dbReference type="STRING" id="54915.ADS79_26200"/>
<evidence type="ECO:0000313" key="8">
    <source>
        <dbReference type="Proteomes" id="UP000036834"/>
    </source>
</evidence>
<dbReference type="InterPro" id="IPR013785">
    <property type="entry name" value="Aldolase_TIM"/>
</dbReference>